<sequence>MTDTTAAEQPARRPKRERGALESLLTVTLGMEVLAVIFGTLAINGLDIAPPGLVFGLGGVLVLLLLIATRVVRYRWGVWFGHALQLVLLSTGFIEVLAAVTAAIFVGFWIYCFVKGTQLDAAKRAASA</sequence>
<evidence type="ECO:0000313" key="3">
    <source>
        <dbReference type="Proteomes" id="UP001060039"/>
    </source>
</evidence>
<evidence type="ECO:0000313" key="2">
    <source>
        <dbReference type="EMBL" id="UTT61972.1"/>
    </source>
</evidence>
<keyword evidence="1" id="KW-0472">Membrane</keyword>
<dbReference type="Proteomes" id="UP001060039">
    <property type="component" value="Chromosome"/>
</dbReference>
<feature type="transmembrane region" description="Helical" evidence="1">
    <location>
        <begin position="84"/>
        <end position="111"/>
    </location>
</feature>
<feature type="transmembrane region" description="Helical" evidence="1">
    <location>
        <begin position="21"/>
        <end position="46"/>
    </location>
</feature>
<reference evidence="2" key="1">
    <citation type="submission" date="2022-07" db="EMBL/GenBank/DDBJ databases">
        <title>Taxonomic analysis of Microcella humidisoli nov. sp., isolated from riverside soil.</title>
        <authorList>
            <person name="Molina K.M."/>
            <person name="Kim S.B."/>
        </authorList>
    </citation>
    <scope>NUCLEOTIDE SEQUENCE</scope>
    <source>
        <strain evidence="2">MMS21-STM10</strain>
    </source>
</reference>
<organism evidence="2 3">
    <name type="scientific">Microcella humidisoli</name>
    <dbReference type="NCBI Taxonomy" id="2963406"/>
    <lineage>
        <taxon>Bacteria</taxon>
        <taxon>Bacillati</taxon>
        <taxon>Actinomycetota</taxon>
        <taxon>Actinomycetes</taxon>
        <taxon>Micrococcales</taxon>
        <taxon>Microbacteriaceae</taxon>
        <taxon>Microcella</taxon>
    </lineage>
</organism>
<dbReference type="InterPro" id="IPR025327">
    <property type="entry name" value="DUF4233"/>
</dbReference>
<evidence type="ECO:0000256" key="1">
    <source>
        <dbReference type="SAM" id="Phobius"/>
    </source>
</evidence>
<dbReference type="EMBL" id="CP101497">
    <property type="protein sequence ID" value="UTT61972.1"/>
    <property type="molecule type" value="Genomic_DNA"/>
</dbReference>
<feature type="transmembrane region" description="Helical" evidence="1">
    <location>
        <begin position="52"/>
        <end position="72"/>
    </location>
</feature>
<keyword evidence="1" id="KW-0812">Transmembrane</keyword>
<keyword evidence="1" id="KW-1133">Transmembrane helix</keyword>
<gene>
    <name evidence="2" type="ORF">NNL39_09860</name>
</gene>
<protein>
    <submittedName>
        <fullName evidence="2">DUF4233 domain-containing protein</fullName>
    </submittedName>
</protein>
<proteinExistence type="predicted"/>
<accession>A0ABY5FV26</accession>
<dbReference type="RefSeq" id="WP_255159113.1">
    <property type="nucleotide sequence ID" value="NZ_CP101497.1"/>
</dbReference>
<name>A0ABY5FV26_9MICO</name>
<dbReference type="Pfam" id="PF14017">
    <property type="entry name" value="DUF4233"/>
    <property type="match status" value="1"/>
</dbReference>
<keyword evidence="3" id="KW-1185">Reference proteome</keyword>